<dbReference type="FunFam" id="3.80.20.20:FF:000007">
    <property type="entry name" value="Receptor protein-tyrosine kinase"/>
    <property type="match status" value="1"/>
</dbReference>
<evidence type="ECO:0000256" key="25">
    <source>
        <dbReference type="ARBA" id="ARBA00023273"/>
    </source>
</evidence>
<keyword evidence="19" id="KW-1015">Disulfide bond</keyword>
<dbReference type="Pfam" id="PF00757">
    <property type="entry name" value="Furin-like"/>
    <property type="match status" value="1"/>
</dbReference>
<evidence type="ECO:0000256" key="33">
    <source>
        <dbReference type="SAM" id="Phobius"/>
    </source>
</evidence>
<dbReference type="InterPro" id="IPR001245">
    <property type="entry name" value="Ser-Thr/Tyr_kinase_cat_dom"/>
</dbReference>
<keyword evidence="17 28" id="KW-0472">Membrane</keyword>
<dbReference type="GO" id="GO:0030182">
    <property type="term" value="P:neuron differentiation"/>
    <property type="evidence" value="ECO:0007669"/>
    <property type="project" value="TreeGrafter"/>
</dbReference>
<dbReference type="FunFam" id="1.10.510.10:FF:002828">
    <property type="entry name" value="Receptor tyrosine-protein kinase erbB-2"/>
    <property type="match status" value="1"/>
</dbReference>
<keyword evidence="24" id="KW-0539">Nucleus</keyword>
<dbReference type="CDD" id="cd12094">
    <property type="entry name" value="TM_ErbB2"/>
    <property type="match status" value="1"/>
</dbReference>
<keyword evidence="15 33" id="KW-1133">Transmembrane helix</keyword>
<feature type="transmembrane region" description="Helical" evidence="33">
    <location>
        <begin position="715"/>
        <end position="736"/>
    </location>
</feature>
<dbReference type="PRINTS" id="PR00109">
    <property type="entry name" value="TYRKINASE"/>
</dbReference>
<dbReference type="InterPro" id="IPR050122">
    <property type="entry name" value="RTK"/>
</dbReference>
<keyword evidence="22 28" id="KW-0675">Receptor</keyword>
<dbReference type="GO" id="GO:0005769">
    <property type="term" value="C:early endosome"/>
    <property type="evidence" value="ECO:0007669"/>
    <property type="project" value="UniProtKB-SubCell"/>
</dbReference>
<dbReference type="GO" id="GO:0005524">
    <property type="term" value="F:ATP binding"/>
    <property type="evidence" value="ECO:0007669"/>
    <property type="project" value="UniProtKB-UniRule"/>
</dbReference>
<dbReference type="InterPro" id="IPR036941">
    <property type="entry name" value="Rcpt_L-dom_sf"/>
</dbReference>
<dbReference type="Pfam" id="PF07714">
    <property type="entry name" value="PK_Tyr_Ser-Thr"/>
    <property type="match status" value="1"/>
</dbReference>
<dbReference type="GO" id="GO:0005634">
    <property type="term" value="C:nucleus"/>
    <property type="evidence" value="ECO:0007669"/>
    <property type="project" value="UniProtKB-SubCell"/>
</dbReference>
<dbReference type="InterPro" id="IPR049328">
    <property type="entry name" value="TM_ErbB1"/>
</dbReference>
<keyword evidence="7" id="KW-0597">Phosphoprotein</keyword>
<evidence type="ECO:0000256" key="19">
    <source>
        <dbReference type="ARBA" id="ARBA00023157"/>
    </source>
</evidence>
<keyword evidence="20" id="KW-0010">Activator</keyword>
<keyword evidence="18 28" id="KW-0829">Tyrosine-protein kinase</keyword>
<evidence type="ECO:0000256" key="6">
    <source>
        <dbReference type="ARBA" id="ARBA00022490"/>
    </source>
</evidence>
<evidence type="ECO:0000256" key="14">
    <source>
        <dbReference type="ARBA" id="ARBA00022840"/>
    </source>
</evidence>
<dbReference type="EC" id="2.7.10.1" evidence="28"/>
<reference evidence="35" key="1">
    <citation type="submission" date="2025-08" db="UniProtKB">
        <authorList>
            <consortium name="Ensembl"/>
        </authorList>
    </citation>
    <scope>IDENTIFICATION</scope>
</reference>
<evidence type="ECO:0000313" key="35">
    <source>
        <dbReference type="Ensembl" id="ENSANIP00000019580.1"/>
    </source>
</evidence>
<evidence type="ECO:0000256" key="30">
    <source>
        <dbReference type="PIRSR" id="PIRSR000619-2"/>
    </source>
</evidence>
<keyword evidence="36" id="KW-1185">Reference proteome</keyword>
<dbReference type="PIRSF" id="PIRSF000619">
    <property type="entry name" value="TyrPK_EGF-R"/>
    <property type="match status" value="1"/>
</dbReference>
<feature type="compositionally biased region" description="Low complexity" evidence="32">
    <location>
        <begin position="1135"/>
        <end position="1144"/>
    </location>
</feature>
<dbReference type="InterPro" id="IPR000719">
    <property type="entry name" value="Prot_kinase_dom"/>
</dbReference>
<evidence type="ECO:0000256" key="26">
    <source>
        <dbReference type="ARBA" id="ARBA00037619"/>
    </source>
</evidence>
<feature type="region of interest" description="Disordered" evidence="32">
    <location>
        <begin position="1098"/>
        <end position="1117"/>
    </location>
</feature>
<dbReference type="Gene3D" id="1.10.510.10">
    <property type="entry name" value="Transferase(Phosphotransferase) domain 1"/>
    <property type="match status" value="1"/>
</dbReference>
<evidence type="ECO:0000256" key="20">
    <source>
        <dbReference type="ARBA" id="ARBA00023159"/>
    </source>
</evidence>
<evidence type="ECO:0000256" key="28">
    <source>
        <dbReference type="PIRNR" id="PIRNR000619"/>
    </source>
</evidence>
<dbReference type="CDD" id="cd00064">
    <property type="entry name" value="FU"/>
    <property type="match status" value="3"/>
</dbReference>
<evidence type="ECO:0000256" key="4">
    <source>
        <dbReference type="ARBA" id="ARBA00004556"/>
    </source>
</evidence>
<feature type="compositionally biased region" description="Low complexity" evidence="32">
    <location>
        <begin position="1098"/>
        <end position="1110"/>
    </location>
</feature>
<dbReference type="Pfam" id="PF21314">
    <property type="entry name" value="TM_ErbB1"/>
    <property type="match status" value="1"/>
</dbReference>
<feature type="region of interest" description="Disordered" evidence="32">
    <location>
        <begin position="168"/>
        <end position="201"/>
    </location>
</feature>
<evidence type="ECO:0000256" key="8">
    <source>
        <dbReference type="ARBA" id="ARBA00022679"/>
    </source>
</evidence>
<dbReference type="GO" id="GO:0008284">
    <property type="term" value="P:positive regulation of cell population proliferation"/>
    <property type="evidence" value="ECO:0007669"/>
    <property type="project" value="TreeGrafter"/>
</dbReference>
<dbReference type="PANTHER" id="PTHR24416:SF137">
    <property type="entry name" value="RECEPTOR TYROSINE-PROTEIN KINASE ERBB-2"/>
    <property type="match status" value="1"/>
</dbReference>
<feature type="domain" description="Protein kinase" evidence="34">
    <location>
        <begin position="781"/>
        <end position="1048"/>
    </location>
</feature>
<dbReference type="FunFam" id="2.10.220.10:FF:000009">
    <property type="entry name" value="Receptor protein-tyrosine kinase"/>
    <property type="match status" value="1"/>
</dbReference>
<feature type="binding site" evidence="30 31">
    <location>
        <position position="814"/>
    </location>
    <ligand>
        <name>ATP</name>
        <dbReference type="ChEBI" id="CHEBI:30616"/>
    </ligand>
</feature>
<dbReference type="SMART" id="SM00261">
    <property type="entry name" value="FU"/>
    <property type="match status" value="3"/>
</dbReference>
<name>A0A8B9NC03_9AVES</name>
<dbReference type="GO" id="GO:0043066">
    <property type="term" value="P:negative regulation of apoptotic process"/>
    <property type="evidence" value="ECO:0007669"/>
    <property type="project" value="TreeGrafter"/>
</dbReference>
<keyword evidence="16" id="KW-0805">Transcription regulation</keyword>
<dbReference type="SUPFAM" id="SSF57184">
    <property type="entry name" value="Growth factor receptor domain"/>
    <property type="match status" value="2"/>
</dbReference>
<dbReference type="InterPro" id="IPR011009">
    <property type="entry name" value="Kinase-like_dom_sf"/>
</dbReference>
<evidence type="ECO:0000256" key="3">
    <source>
        <dbReference type="ARBA" id="ARBA00004412"/>
    </source>
</evidence>
<keyword evidence="21" id="KW-0804">Transcription</keyword>
<evidence type="ECO:0000256" key="32">
    <source>
        <dbReference type="SAM" id="MobiDB-lite"/>
    </source>
</evidence>
<keyword evidence="23" id="KW-0325">Glycoprotein</keyword>
<proteinExistence type="inferred from homology"/>
<dbReference type="InterPro" id="IPR006212">
    <property type="entry name" value="Furin_repeat"/>
</dbReference>
<keyword evidence="10" id="KW-0732">Signal</keyword>
<feature type="compositionally biased region" description="Pro residues" evidence="32">
    <location>
        <begin position="1291"/>
        <end position="1300"/>
    </location>
</feature>
<dbReference type="Pfam" id="PF14843">
    <property type="entry name" value="GF_recep_IV"/>
    <property type="match status" value="1"/>
</dbReference>
<evidence type="ECO:0000256" key="7">
    <source>
        <dbReference type="ARBA" id="ARBA00022553"/>
    </source>
</evidence>
<evidence type="ECO:0000256" key="11">
    <source>
        <dbReference type="ARBA" id="ARBA00022741"/>
    </source>
</evidence>
<comment type="similarity">
    <text evidence="28">Belongs to the protein kinase superfamily. Tyr protein kinase family. EGF receptor subfamily.</text>
</comment>
<evidence type="ECO:0000313" key="36">
    <source>
        <dbReference type="Proteomes" id="UP000694541"/>
    </source>
</evidence>
<dbReference type="PROSITE" id="PS00109">
    <property type="entry name" value="PROTEIN_KINASE_TYR"/>
    <property type="match status" value="1"/>
</dbReference>
<dbReference type="PROSITE" id="PS50011">
    <property type="entry name" value="PROTEIN_KINASE_DOM"/>
    <property type="match status" value="1"/>
</dbReference>
<feature type="binding site" evidence="30">
    <location>
        <begin position="787"/>
        <end position="795"/>
    </location>
    <ligand>
        <name>ATP</name>
        <dbReference type="ChEBI" id="CHEBI:30616"/>
    </ligand>
</feature>
<dbReference type="Pfam" id="PF01030">
    <property type="entry name" value="Recep_L_domain"/>
    <property type="match status" value="2"/>
</dbReference>
<keyword evidence="13 28" id="KW-0418">Kinase</keyword>
<dbReference type="FunFam" id="2.10.220.10:FF:000010">
    <property type="entry name" value="Receptor protein-tyrosine kinase"/>
    <property type="match status" value="1"/>
</dbReference>
<dbReference type="SMART" id="SM00219">
    <property type="entry name" value="TyrKc"/>
    <property type="match status" value="1"/>
</dbReference>
<evidence type="ECO:0000256" key="5">
    <source>
        <dbReference type="ARBA" id="ARBA00022475"/>
    </source>
</evidence>
<dbReference type="GO" id="GO:0043235">
    <property type="term" value="C:receptor complex"/>
    <property type="evidence" value="ECO:0007669"/>
    <property type="project" value="TreeGrafter"/>
</dbReference>
<dbReference type="InterPro" id="IPR020635">
    <property type="entry name" value="Tyr_kinase_cat_dom"/>
</dbReference>
<evidence type="ECO:0000256" key="29">
    <source>
        <dbReference type="PIRSR" id="PIRSR000619-1"/>
    </source>
</evidence>
<dbReference type="InterPro" id="IPR000494">
    <property type="entry name" value="Rcpt_L-dom"/>
</dbReference>
<keyword evidence="11 28" id="KW-0547">Nucleotide-binding</keyword>
<evidence type="ECO:0000256" key="16">
    <source>
        <dbReference type="ARBA" id="ARBA00023015"/>
    </source>
</evidence>
<accession>A0A8B9NC03</accession>
<dbReference type="InterPro" id="IPR017441">
    <property type="entry name" value="Protein_kinase_ATP_BS"/>
</dbReference>
<evidence type="ECO:0000256" key="13">
    <source>
        <dbReference type="ARBA" id="ARBA00022777"/>
    </source>
</evidence>
<comment type="subcellular location">
    <subcellularLocation>
        <location evidence="2">Cell projection</location>
        <location evidence="2">Ruffle membrane</location>
        <topology evidence="2">Single-pass type I membrane protein</topology>
    </subcellularLocation>
    <subcellularLocation>
        <location evidence="4">Cytoplasm</location>
        <location evidence="4">Perinuclear region</location>
    </subcellularLocation>
    <subcellularLocation>
        <location evidence="3">Early endosome</location>
    </subcellularLocation>
    <subcellularLocation>
        <location evidence="1">Nucleus</location>
    </subcellularLocation>
</comment>
<evidence type="ECO:0000256" key="17">
    <source>
        <dbReference type="ARBA" id="ARBA00023136"/>
    </source>
</evidence>
<dbReference type="Ensembl" id="ENSANIT00000020241.1">
    <property type="protein sequence ID" value="ENSANIP00000019580.1"/>
    <property type="gene ID" value="ENSANIG00000013348.1"/>
</dbReference>
<dbReference type="GO" id="GO:0004714">
    <property type="term" value="F:transmembrane receptor protein tyrosine kinase activity"/>
    <property type="evidence" value="ECO:0007669"/>
    <property type="project" value="UniProtKB-EC"/>
</dbReference>
<evidence type="ECO:0000256" key="2">
    <source>
        <dbReference type="ARBA" id="ARBA00004199"/>
    </source>
</evidence>
<dbReference type="FunFam" id="3.30.200.20:FF:000184">
    <property type="entry name" value="Receptor protein-tyrosine kinase"/>
    <property type="match status" value="1"/>
</dbReference>
<keyword evidence="25" id="KW-0966">Cell projection</keyword>
<keyword evidence="12" id="KW-0967">Endosome</keyword>
<dbReference type="InterPro" id="IPR032778">
    <property type="entry name" value="GF_recep_IV"/>
</dbReference>
<evidence type="ECO:0000256" key="12">
    <source>
        <dbReference type="ARBA" id="ARBA00022753"/>
    </source>
</evidence>
<dbReference type="PANTHER" id="PTHR24416">
    <property type="entry name" value="TYROSINE-PROTEIN KINASE RECEPTOR"/>
    <property type="match status" value="1"/>
</dbReference>
<evidence type="ECO:0000256" key="1">
    <source>
        <dbReference type="ARBA" id="ARBA00004123"/>
    </source>
</evidence>
<keyword evidence="5" id="KW-1003">Cell membrane</keyword>
<organism evidence="35 36">
    <name type="scientific">Accipiter nisus</name>
    <name type="common">Eurasian sparrowhawk</name>
    <dbReference type="NCBI Taxonomy" id="211598"/>
    <lineage>
        <taxon>Eukaryota</taxon>
        <taxon>Metazoa</taxon>
        <taxon>Chordata</taxon>
        <taxon>Craniata</taxon>
        <taxon>Vertebrata</taxon>
        <taxon>Euteleostomi</taxon>
        <taxon>Archelosauria</taxon>
        <taxon>Archosauria</taxon>
        <taxon>Dinosauria</taxon>
        <taxon>Saurischia</taxon>
        <taxon>Theropoda</taxon>
        <taxon>Coelurosauria</taxon>
        <taxon>Aves</taxon>
        <taxon>Neognathae</taxon>
        <taxon>Neoaves</taxon>
        <taxon>Telluraves</taxon>
        <taxon>Accipitrimorphae</taxon>
        <taxon>Accipitriformes</taxon>
        <taxon>Accipitridae</taxon>
        <taxon>Accipitrinae</taxon>
        <taxon>Accipiter</taxon>
    </lineage>
</organism>
<dbReference type="Gene3D" id="6.10.250.2930">
    <property type="match status" value="1"/>
</dbReference>
<evidence type="ECO:0000256" key="24">
    <source>
        <dbReference type="ARBA" id="ARBA00023242"/>
    </source>
</evidence>
<dbReference type="InterPro" id="IPR044912">
    <property type="entry name" value="Egfr_JX_dom"/>
</dbReference>
<dbReference type="Gene3D" id="3.80.20.20">
    <property type="entry name" value="Receptor L-domain"/>
    <property type="match status" value="3"/>
</dbReference>
<dbReference type="GO" id="GO:0032587">
    <property type="term" value="C:ruffle membrane"/>
    <property type="evidence" value="ECO:0007669"/>
    <property type="project" value="UniProtKB-SubCell"/>
</dbReference>
<dbReference type="PROSITE" id="PS00107">
    <property type="entry name" value="PROTEIN_KINASE_ATP"/>
    <property type="match status" value="1"/>
</dbReference>
<dbReference type="Gene3D" id="3.30.200.20">
    <property type="entry name" value="Phosphorylase Kinase, domain 1"/>
    <property type="match status" value="1"/>
</dbReference>
<dbReference type="SUPFAM" id="SSF56112">
    <property type="entry name" value="Protein kinase-like (PK-like)"/>
    <property type="match status" value="1"/>
</dbReference>
<evidence type="ECO:0000256" key="18">
    <source>
        <dbReference type="ARBA" id="ARBA00023137"/>
    </source>
</evidence>
<evidence type="ECO:0000256" key="31">
    <source>
        <dbReference type="PROSITE-ProRule" id="PRU10141"/>
    </source>
</evidence>
<comment type="function">
    <text evidence="26">In the nucleus is involved in transcriptional regulation. Associates with the 5'-TCAAATTC-3' sequence in the PTGS2/COX-2 promoter and activates its transcription. Implicated in transcriptional activation of CDKN1A; the function involves STAT3 and SRC. Involved in the transcription of rRNA genes by RNA Pol I and enhances protein synthesis and cell growth.</text>
</comment>
<comment type="catalytic activity">
    <reaction evidence="27">
        <text>L-tyrosyl-[protein] + ATP = O-phospho-L-tyrosyl-[protein] + ADP + H(+)</text>
        <dbReference type="Rhea" id="RHEA:10596"/>
        <dbReference type="Rhea" id="RHEA-COMP:10136"/>
        <dbReference type="Rhea" id="RHEA-COMP:20101"/>
        <dbReference type="ChEBI" id="CHEBI:15378"/>
        <dbReference type="ChEBI" id="CHEBI:30616"/>
        <dbReference type="ChEBI" id="CHEBI:46858"/>
        <dbReference type="ChEBI" id="CHEBI:61978"/>
        <dbReference type="ChEBI" id="CHEBI:456216"/>
        <dbReference type="EC" id="2.7.10.1"/>
    </reaction>
</comment>
<feature type="region of interest" description="Disordered" evidence="32">
    <location>
        <begin position="1122"/>
        <end position="1348"/>
    </location>
</feature>
<evidence type="ECO:0000256" key="23">
    <source>
        <dbReference type="ARBA" id="ARBA00023180"/>
    </source>
</evidence>
<dbReference type="InterPro" id="IPR009030">
    <property type="entry name" value="Growth_fac_rcpt_cys_sf"/>
</dbReference>
<dbReference type="Proteomes" id="UP000694541">
    <property type="component" value="Unplaced"/>
</dbReference>
<evidence type="ECO:0000256" key="9">
    <source>
        <dbReference type="ARBA" id="ARBA00022692"/>
    </source>
</evidence>
<sequence>MKLLRPSSPESHYETLRHLYQGCQVVQGNLELTYLPPDADTTFLKDIKEVQGYVLIAENQVSRLELQSLRIIRGTQLFQERYALAVVGNAGPAGTPGLRQLGMRHLTGRGSLPRDARGCGLLLPGPGADGFLPGVGARGRLGLSAPSRAPALPGAGWSPWGGRSPMQGWVSPWGSRSLPRAGSPRGGAGPPLHPHADKPPAPQRCPCTEILKGGVRIEKNPQLCFQETILWSDIFHRHNELRGETRVDSTRNRSCPDCRALCAEGRCWGEGPQDCQTLTNSICHGCPRCKGTKPTDCCHEQCAAGCTGPKHSDCLACLNFNRSGICELHCPPLVIYNSDTFESVPNRDGRYTFGASCVSQCPYNYLATEVGSCTLVCPQNSQEVTVNNVQKCEKCSKPCPEVCYGLGVDFLKGVRAVNASNIQHFAGCTKIFGSLAFLPETFAGDPSTNTPPLDPKLLRIFESLEELTGFLYIAAWPPDLQDLGVFQNLRVIRGRVLHNGAYSLTLRDLAVRALGLRALQEISSGMVLVHHNPQLCFLQKVPWGSIFRNPRQRLFQTHNKPPEQCESEGLVCFHLCAHGHCWGPGPTQCVACERFLRGQECVASCNLLDGAVREHANGTRCLPCHPECQPQNGTETCFGSEADQCVACAHYKDAQQCVRRCPSGVKADASFVPVWKYPDEDGVCQLCPTNCTHSCTIRDEDGCPVDQKPSQVTSIIAGVVGALLVVVLLLITVVCVKRRRQQERKHTMRRLLQETELVEPLTPSGALPNQAQMRILKETELKKVKVLGSGAFGTVYKGIWIPDGESVKIPVAIKVLRENTSPKANKEILDEAYVMAGVGSPYVSRLLGICLTSTVQLVTQLMPYGCLLDYVRENKDRIGSQDLLNWCVQIAKGMSYLEEVRLVHRDLAARNVLVKSPNHVKITDFGLARLLDIDETEYHADGGKVPIKWMALESILRRRFTHQSDVWSYGVTVWELMTFGAKPYDGIPAREIPDLLEKGERLPQPPICTIDVYMIMVKCWMIDSECRPKFRELVTEFSRMARDPQRFVVIQNDMVGLPGSIDSTFYRALLEEEDMDDLVDAEEYLVPHQGFFSAETSTTYRSRISSTRSTAETPADVEEGEGLAAFPFPPQGLAEGPESSVPEVPEGDGGVKASLQSPSVREPSTLPRYSEDPTGLTAEESEGLDPEGFTAPAPRTAMPGREGTGDSAGGGGGCLPTPSPSPAAVFPNSSLDPAEYVNQAGERRSPPRHPRAPPSPPDKPKGHQGKNGLIKEAKHPFPGPFGHAVENPEYLAPPGPPAPGPFSQAFDNPYYWNQDTPKTGGPEGGPGTTSTAENPEYLGLAGPDNTAA</sequence>
<dbReference type="InterPro" id="IPR016245">
    <property type="entry name" value="Tyr_kinase_EGF/ERB/XmrK_rcpt"/>
</dbReference>
<dbReference type="GO" id="GO:0009925">
    <property type="term" value="C:basal plasma membrane"/>
    <property type="evidence" value="ECO:0007669"/>
    <property type="project" value="TreeGrafter"/>
</dbReference>
<dbReference type="SUPFAM" id="SSF52058">
    <property type="entry name" value="L domain-like"/>
    <property type="match status" value="2"/>
</dbReference>
<dbReference type="GO" id="GO:0048471">
    <property type="term" value="C:perinuclear region of cytoplasm"/>
    <property type="evidence" value="ECO:0007669"/>
    <property type="project" value="UniProtKB-SubCell"/>
</dbReference>
<dbReference type="InterPro" id="IPR006211">
    <property type="entry name" value="Furin-like_Cys-rich_dom"/>
</dbReference>
<dbReference type="GO" id="GO:0038127">
    <property type="term" value="P:ERBB signaling pathway"/>
    <property type="evidence" value="ECO:0007669"/>
    <property type="project" value="UniProtKB-ARBA"/>
</dbReference>
<protein>
    <recommendedName>
        <fullName evidence="28">Receptor protein-tyrosine kinase</fullName>
        <ecNumber evidence="28">2.7.10.1</ecNumber>
    </recommendedName>
</protein>
<keyword evidence="9 33" id="KW-0812">Transmembrane</keyword>
<keyword evidence="8 28" id="KW-0808">Transferase</keyword>
<dbReference type="GO" id="GO:0043410">
    <property type="term" value="P:positive regulation of MAPK cascade"/>
    <property type="evidence" value="ECO:0007669"/>
    <property type="project" value="TreeGrafter"/>
</dbReference>
<dbReference type="InterPro" id="IPR008266">
    <property type="entry name" value="Tyr_kinase_AS"/>
</dbReference>
<feature type="active site" description="Proton acceptor" evidence="29">
    <location>
        <position position="906"/>
    </location>
</feature>
<evidence type="ECO:0000259" key="34">
    <source>
        <dbReference type="PROSITE" id="PS50011"/>
    </source>
</evidence>
<reference evidence="35" key="2">
    <citation type="submission" date="2025-09" db="UniProtKB">
        <authorList>
            <consortium name="Ensembl"/>
        </authorList>
    </citation>
    <scope>IDENTIFICATION</scope>
</reference>
<dbReference type="CDD" id="cd05109">
    <property type="entry name" value="PTKc_HER2"/>
    <property type="match status" value="1"/>
</dbReference>
<evidence type="ECO:0000256" key="27">
    <source>
        <dbReference type="ARBA" id="ARBA00051243"/>
    </source>
</evidence>
<evidence type="ECO:0000256" key="21">
    <source>
        <dbReference type="ARBA" id="ARBA00023163"/>
    </source>
</evidence>
<evidence type="ECO:0000256" key="10">
    <source>
        <dbReference type="ARBA" id="ARBA00022729"/>
    </source>
</evidence>
<evidence type="ECO:0000256" key="22">
    <source>
        <dbReference type="ARBA" id="ARBA00023170"/>
    </source>
</evidence>
<evidence type="ECO:0000256" key="15">
    <source>
        <dbReference type="ARBA" id="ARBA00022989"/>
    </source>
</evidence>
<keyword evidence="14 28" id="KW-0067">ATP-binding</keyword>
<dbReference type="Gene3D" id="2.10.220.10">
    <property type="entry name" value="Hormone Receptor, Insulin-like Growth Factor Receptor 1, Chain A, domain 2"/>
    <property type="match status" value="3"/>
</dbReference>
<keyword evidence="6" id="KW-0963">Cytoplasm</keyword>